<evidence type="ECO:0000256" key="4">
    <source>
        <dbReference type="ARBA" id="ARBA00022989"/>
    </source>
</evidence>
<sequence length="246" mass="27568">MYGTRKAIHVELDDKIEAISELARIFRNPTIELELSASISMPNAKCQLYASKYILSGSDMWFYVSEHENFNDFSSEGALVWHETNIPYGVWGLESTRSLSLKYHPSEALKHNGSLYAHVFFARSGYPPDPSDPEYQPSASFGRTHSIVAYLPKSKADKRKSLLGDSKGSAESATLSEVGFVVLYVFGTSSDVRWLMTLELTLKMMVLWNGFHIGSPMLQSIWLMILQVLSALAIGPTTTSKLHHRE</sequence>
<evidence type="ECO:0000256" key="1">
    <source>
        <dbReference type="ARBA" id="ARBA00004141"/>
    </source>
</evidence>
<organism evidence="6 7">
    <name type="scientific">Ilex paraguariensis</name>
    <name type="common">yerba mate</name>
    <dbReference type="NCBI Taxonomy" id="185542"/>
    <lineage>
        <taxon>Eukaryota</taxon>
        <taxon>Viridiplantae</taxon>
        <taxon>Streptophyta</taxon>
        <taxon>Embryophyta</taxon>
        <taxon>Tracheophyta</taxon>
        <taxon>Spermatophyta</taxon>
        <taxon>Magnoliopsida</taxon>
        <taxon>eudicotyledons</taxon>
        <taxon>Gunneridae</taxon>
        <taxon>Pentapetalae</taxon>
        <taxon>asterids</taxon>
        <taxon>campanulids</taxon>
        <taxon>Aquifoliales</taxon>
        <taxon>Aquifoliaceae</taxon>
        <taxon>Ilex</taxon>
    </lineage>
</organism>
<evidence type="ECO:0000313" key="7">
    <source>
        <dbReference type="Proteomes" id="UP001642360"/>
    </source>
</evidence>
<dbReference type="Proteomes" id="UP001642360">
    <property type="component" value="Unassembled WGS sequence"/>
</dbReference>
<dbReference type="InterPro" id="IPR008429">
    <property type="entry name" value="CLPTM1"/>
</dbReference>
<keyword evidence="3" id="KW-0812">Transmembrane</keyword>
<comment type="similarity">
    <text evidence="2">Belongs to the CLPTM1 family.</text>
</comment>
<accession>A0ABC8SFU4</accession>
<comment type="subcellular location">
    <subcellularLocation>
        <location evidence="1">Membrane</location>
        <topology evidence="1">Multi-pass membrane protein</topology>
    </subcellularLocation>
</comment>
<evidence type="ECO:0000256" key="2">
    <source>
        <dbReference type="ARBA" id="ARBA00009310"/>
    </source>
</evidence>
<keyword evidence="7" id="KW-1185">Reference proteome</keyword>
<proteinExistence type="inferred from homology"/>
<name>A0ABC8SFU4_9AQUA</name>
<keyword evidence="4" id="KW-1133">Transmembrane helix</keyword>
<dbReference type="PANTHER" id="PTHR21347">
    <property type="entry name" value="CLEFT LIP AND PALATE ASSOCIATED TRANSMEMBRANE PROTEIN-RELATED"/>
    <property type="match status" value="1"/>
</dbReference>
<gene>
    <name evidence="6" type="ORF">ILEXP_LOCUS24460</name>
</gene>
<dbReference type="GO" id="GO:0016020">
    <property type="term" value="C:membrane"/>
    <property type="evidence" value="ECO:0007669"/>
    <property type="project" value="UniProtKB-SubCell"/>
</dbReference>
<reference evidence="6 7" key="1">
    <citation type="submission" date="2024-02" db="EMBL/GenBank/DDBJ databases">
        <authorList>
            <person name="Vignale AGUSTIN F."/>
            <person name="Sosa J E."/>
            <person name="Modenutti C."/>
        </authorList>
    </citation>
    <scope>NUCLEOTIDE SEQUENCE [LARGE SCALE GENOMIC DNA]</scope>
</reference>
<protein>
    <submittedName>
        <fullName evidence="6">Uncharacterized protein</fullName>
    </submittedName>
</protein>
<evidence type="ECO:0000313" key="6">
    <source>
        <dbReference type="EMBL" id="CAK9156049.1"/>
    </source>
</evidence>
<dbReference type="AlphaFoldDB" id="A0ABC8SFU4"/>
<dbReference type="Pfam" id="PF05602">
    <property type="entry name" value="CLPTM1"/>
    <property type="match status" value="1"/>
</dbReference>
<dbReference type="EMBL" id="CAUOFW020002780">
    <property type="protein sequence ID" value="CAK9156049.1"/>
    <property type="molecule type" value="Genomic_DNA"/>
</dbReference>
<evidence type="ECO:0000256" key="5">
    <source>
        <dbReference type="ARBA" id="ARBA00023136"/>
    </source>
</evidence>
<keyword evidence="5" id="KW-0472">Membrane</keyword>
<evidence type="ECO:0000256" key="3">
    <source>
        <dbReference type="ARBA" id="ARBA00022692"/>
    </source>
</evidence>
<dbReference type="PANTHER" id="PTHR21347:SF0">
    <property type="entry name" value="LIPID SCRAMBLASE CLPTM1L"/>
    <property type="match status" value="1"/>
</dbReference>
<comment type="caution">
    <text evidence="6">The sequence shown here is derived from an EMBL/GenBank/DDBJ whole genome shotgun (WGS) entry which is preliminary data.</text>
</comment>